<dbReference type="GO" id="GO:0016491">
    <property type="term" value="F:oxidoreductase activity"/>
    <property type="evidence" value="ECO:0007669"/>
    <property type="project" value="UniProtKB-KW"/>
</dbReference>
<dbReference type="AlphaFoldDB" id="A0A1T4Y7L5"/>
<dbReference type="Proteomes" id="UP000190105">
    <property type="component" value="Unassembled WGS sequence"/>
</dbReference>
<dbReference type="InterPro" id="IPR016166">
    <property type="entry name" value="FAD-bd_PCMH"/>
</dbReference>
<dbReference type="Gene3D" id="3.30.465.10">
    <property type="match status" value="1"/>
</dbReference>
<keyword evidence="2" id="KW-0560">Oxidoreductase</keyword>
<feature type="domain" description="FAD-binding PCMH-type" evidence="3">
    <location>
        <begin position="1"/>
        <end position="171"/>
    </location>
</feature>
<proteinExistence type="predicted"/>
<keyword evidence="1" id="KW-0285">Flavoprotein</keyword>
<dbReference type="RefSeq" id="WP_078697487.1">
    <property type="nucleotide sequence ID" value="NZ_FUYH01000026.1"/>
</dbReference>
<dbReference type="InterPro" id="IPR005107">
    <property type="entry name" value="CO_DH_flav_C"/>
</dbReference>
<evidence type="ECO:0000313" key="4">
    <source>
        <dbReference type="EMBL" id="SKA97710.1"/>
    </source>
</evidence>
<organism evidence="4 5">
    <name type="scientific">Caloramator quimbayensis</name>
    <dbReference type="NCBI Taxonomy" id="1147123"/>
    <lineage>
        <taxon>Bacteria</taxon>
        <taxon>Bacillati</taxon>
        <taxon>Bacillota</taxon>
        <taxon>Clostridia</taxon>
        <taxon>Eubacteriales</taxon>
        <taxon>Clostridiaceae</taxon>
        <taxon>Caloramator</taxon>
    </lineage>
</organism>
<dbReference type="InterPro" id="IPR051312">
    <property type="entry name" value="Diverse_Substr_Oxidored"/>
</dbReference>
<dbReference type="SMART" id="SM01092">
    <property type="entry name" value="CO_deh_flav_C"/>
    <property type="match status" value="1"/>
</dbReference>
<dbReference type="GO" id="GO:0071949">
    <property type="term" value="F:FAD binding"/>
    <property type="evidence" value="ECO:0007669"/>
    <property type="project" value="InterPro"/>
</dbReference>
<dbReference type="PANTHER" id="PTHR42659:SF9">
    <property type="entry name" value="XANTHINE DEHYDROGENASE FAD-BINDING SUBUNIT XDHB-RELATED"/>
    <property type="match status" value="1"/>
</dbReference>
<dbReference type="PANTHER" id="PTHR42659">
    <property type="entry name" value="XANTHINE DEHYDROGENASE SUBUNIT C-RELATED"/>
    <property type="match status" value="1"/>
</dbReference>
<dbReference type="SUPFAM" id="SSF56176">
    <property type="entry name" value="FAD-binding/transporter-associated domain-like"/>
    <property type="match status" value="1"/>
</dbReference>
<name>A0A1T4Y7L5_9CLOT</name>
<gene>
    <name evidence="4" type="ORF">SAMN05443428_12613</name>
</gene>
<dbReference type="InterPro" id="IPR036683">
    <property type="entry name" value="CO_DH_flav_C_dom_sf"/>
</dbReference>
<evidence type="ECO:0000313" key="5">
    <source>
        <dbReference type="Proteomes" id="UP000190105"/>
    </source>
</evidence>
<evidence type="ECO:0000259" key="3">
    <source>
        <dbReference type="PROSITE" id="PS51387"/>
    </source>
</evidence>
<dbReference type="Gene3D" id="3.30.390.50">
    <property type="entry name" value="CO dehydrogenase flavoprotein, C-terminal domain"/>
    <property type="match status" value="1"/>
</dbReference>
<dbReference type="InterPro" id="IPR036318">
    <property type="entry name" value="FAD-bd_PCMH-like_sf"/>
</dbReference>
<dbReference type="SUPFAM" id="SSF55447">
    <property type="entry name" value="CO dehydrogenase flavoprotein C-terminal domain-like"/>
    <property type="match status" value="1"/>
</dbReference>
<dbReference type="PROSITE" id="PS51387">
    <property type="entry name" value="FAD_PCMH"/>
    <property type="match status" value="1"/>
</dbReference>
<dbReference type="InterPro" id="IPR016169">
    <property type="entry name" value="FAD-bd_PCMH_sub2"/>
</dbReference>
<evidence type="ECO:0000256" key="1">
    <source>
        <dbReference type="ARBA" id="ARBA00022630"/>
    </source>
</evidence>
<keyword evidence="5" id="KW-1185">Reference proteome</keyword>
<dbReference type="InterPro" id="IPR002346">
    <property type="entry name" value="Mopterin_DH_FAD-bd"/>
</dbReference>
<protein>
    <submittedName>
        <fullName evidence="4">CO or xanthine dehydrogenase, FAD-binding subunit</fullName>
    </submittedName>
</protein>
<reference evidence="5" key="1">
    <citation type="submission" date="2017-02" db="EMBL/GenBank/DDBJ databases">
        <authorList>
            <person name="Varghese N."/>
            <person name="Submissions S."/>
        </authorList>
    </citation>
    <scope>NUCLEOTIDE SEQUENCE [LARGE SCALE GENOMIC DNA]</scope>
    <source>
        <strain evidence="5">USBA 833</strain>
    </source>
</reference>
<dbReference type="Pfam" id="PF03450">
    <property type="entry name" value="CO_deh_flav_C"/>
    <property type="match status" value="1"/>
</dbReference>
<evidence type="ECO:0000256" key="2">
    <source>
        <dbReference type="ARBA" id="ARBA00023002"/>
    </source>
</evidence>
<accession>A0A1T4Y7L5</accession>
<sequence>MVKSYKPKRLEEALQIIKNEDCILFAGGTDLMVNRKIYFDDKNSDKKVLFLSSIEELKDISSDSNYIEIGSMTTLCSVEKNNLIPEALREAAKSMASPSIRNIATIGGNICNASPAGDTLPYLYAAQATLVLESIEGSREVYIGDFIKGPRKKDIKKHEILTKIKIPLKEYDIWEFRKVGTRKSTALSKLSFTGLAKKKDGILEDIRLSFGAVGPTVVRCRDYENKIIEIGKDIKIPEIIDMYSSIITPIDDQRSTAYYRKEVALSLLSNFLLKL</sequence>
<dbReference type="OrthoDB" id="9789842at2"/>
<dbReference type="STRING" id="1147123.SAMN05443428_12613"/>
<dbReference type="EMBL" id="FUYH01000026">
    <property type="protein sequence ID" value="SKA97710.1"/>
    <property type="molecule type" value="Genomic_DNA"/>
</dbReference>
<dbReference type="Pfam" id="PF00941">
    <property type="entry name" value="FAD_binding_5"/>
    <property type="match status" value="1"/>
</dbReference>